<reference evidence="5 6" key="1">
    <citation type="submission" date="2016-10" db="EMBL/GenBank/DDBJ databases">
        <authorList>
            <person name="Varghese N."/>
            <person name="Submissions S."/>
        </authorList>
    </citation>
    <scope>NUCLEOTIDE SEQUENCE [LARGE SCALE GENOMIC DNA]</scope>
    <source>
        <strain evidence="5 6">DSM 17997</strain>
    </source>
</reference>
<gene>
    <name evidence="5" type="ORF">SAMN05444412_10184</name>
</gene>
<evidence type="ECO:0000313" key="5">
    <source>
        <dbReference type="EMBL" id="SDY41522.1"/>
    </source>
</evidence>
<dbReference type="PANTHER" id="PTHR43179">
    <property type="entry name" value="RHAMNOSYLTRANSFERASE WBBL"/>
    <property type="match status" value="1"/>
</dbReference>
<dbReference type="Gene3D" id="3.90.550.10">
    <property type="entry name" value="Spore Coat Polysaccharide Biosynthesis Protein SpsA, Chain A"/>
    <property type="match status" value="1"/>
</dbReference>
<sequence>MLKGITENAVQSLIASENPSDIQFDIVVIESNKKQEEYAYPCTRTLFPRKKFGFHKYFNLGISKTDSQYICLANNDLVFHKSWASEMLRAFDADPSLVSASPACSIHHPAHGVDLYSGIHEGFEVRKEVAGWCLFFKREMLDITGKLDEGFTFWYSDNDYINTIQKHGLKHALVSSSIVDHLESQTLKSKDEKEQFKLTHNDRFYYEYKWGKRSLFSYLNIKRKLFFR</sequence>
<comment type="similarity">
    <text evidence="1">Belongs to the glycosyltransferase 2 family.</text>
</comment>
<feature type="domain" description="Glycosyltransferase 2-like" evidence="4">
    <location>
        <begin position="33"/>
        <end position="100"/>
    </location>
</feature>
<keyword evidence="2" id="KW-0328">Glycosyltransferase</keyword>
<evidence type="ECO:0000256" key="3">
    <source>
        <dbReference type="ARBA" id="ARBA00022679"/>
    </source>
</evidence>
<accession>A0A1H3JNL5</accession>
<dbReference type="SUPFAM" id="SSF53448">
    <property type="entry name" value="Nucleotide-diphospho-sugar transferases"/>
    <property type="match status" value="1"/>
</dbReference>
<dbReference type="Pfam" id="PF00535">
    <property type="entry name" value="Glycos_transf_2"/>
    <property type="match status" value="1"/>
</dbReference>
<name>A0A1H3JNL5_9BACT</name>
<protein>
    <submittedName>
        <fullName evidence="5">Glycosyltransferase, GT2 family</fullName>
    </submittedName>
</protein>
<evidence type="ECO:0000256" key="2">
    <source>
        <dbReference type="ARBA" id="ARBA00022676"/>
    </source>
</evidence>
<proteinExistence type="inferred from homology"/>
<comment type="caution">
    <text evidence="5">The sequence shown here is derived from an EMBL/GenBank/DDBJ whole genome shotgun (WGS) entry which is preliminary data.</text>
</comment>
<keyword evidence="3" id="KW-0808">Transferase</keyword>
<keyword evidence="6" id="KW-1185">Reference proteome</keyword>
<dbReference type="Proteomes" id="UP000199663">
    <property type="component" value="Unassembled WGS sequence"/>
</dbReference>
<evidence type="ECO:0000313" key="6">
    <source>
        <dbReference type="Proteomes" id="UP000199663"/>
    </source>
</evidence>
<evidence type="ECO:0000256" key="1">
    <source>
        <dbReference type="ARBA" id="ARBA00006739"/>
    </source>
</evidence>
<evidence type="ECO:0000259" key="4">
    <source>
        <dbReference type="Pfam" id="PF00535"/>
    </source>
</evidence>
<dbReference type="EMBL" id="FNQC01000001">
    <property type="protein sequence ID" value="SDY41522.1"/>
    <property type="molecule type" value="Genomic_DNA"/>
</dbReference>
<dbReference type="InterPro" id="IPR029044">
    <property type="entry name" value="Nucleotide-diphossugar_trans"/>
</dbReference>
<dbReference type="PANTHER" id="PTHR43179:SF12">
    <property type="entry name" value="GALACTOFURANOSYLTRANSFERASE GLFT2"/>
    <property type="match status" value="1"/>
</dbReference>
<organism evidence="5 6">
    <name type="scientific">Rhodonellum ikkaensis</name>
    <dbReference type="NCBI Taxonomy" id="336829"/>
    <lineage>
        <taxon>Bacteria</taxon>
        <taxon>Pseudomonadati</taxon>
        <taxon>Bacteroidota</taxon>
        <taxon>Cytophagia</taxon>
        <taxon>Cytophagales</taxon>
        <taxon>Cytophagaceae</taxon>
        <taxon>Rhodonellum</taxon>
    </lineage>
</organism>
<dbReference type="InterPro" id="IPR001173">
    <property type="entry name" value="Glyco_trans_2-like"/>
</dbReference>